<dbReference type="SMART" id="SM01419">
    <property type="entry name" value="Thiol-ester_cl"/>
    <property type="match status" value="1"/>
</dbReference>
<dbReference type="Pfam" id="PF17791">
    <property type="entry name" value="MG3"/>
    <property type="match status" value="1"/>
</dbReference>
<dbReference type="Pfam" id="PF00207">
    <property type="entry name" value="A2M"/>
    <property type="match status" value="1"/>
</dbReference>
<reference evidence="13 14" key="1">
    <citation type="submission" date="2024-04" db="EMBL/GenBank/DDBJ databases">
        <authorList>
            <consortium name="Genoscope - CEA"/>
            <person name="William W."/>
        </authorList>
    </citation>
    <scope>NUCLEOTIDE SEQUENCE [LARGE SCALE GENOMIC DNA]</scope>
</reference>
<dbReference type="InterPro" id="IPR002890">
    <property type="entry name" value="MG2"/>
</dbReference>
<feature type="domain" description="Alpha-2-macroglobulin bait region" evidence="10">
    <location>
        <begin position="437"/>
        <end position="589"/>
    </location>
</feature>
<proteinExistence type="inferred from homology"/>
<dbReference type="SUPFAM" id="SSF48239">
    <property type="entry name" value="Terpenoid cyclases/Protein prenyltransferases"/>
    <property type="match status" value="1"/>
</dbReference>
<dbReference type="GO" id="GO:0004867">
    <property type="term" value="F:serine-type endopeptidase inhibitor activity"/>
    <property type="evidence" value="ECO:0007669"/>
    <property type="project" value="UniProtKB-KW"/>
</dbReference>
<keyword evidence="8" id="KW-0472">Membrane</keyword>
<dbReference type="InterPro" id="IPR011625">
    <property type="entry name" value="A2M_N_BRD"/>
</dbReference>
<evidence type="ECO:0000259" key="12">
    <source>
        <dbReference type="SMART" id="SM01361"/>
    </source>
</evidence>
<dbReference type="Gene3D" id="2.20.130.20">
    <property type="match status" value="1"/>
</dbReference>
<dbReference type="Gene3D" id="6.20.50.160">
    <property type="match status" value="1"/>
</dbReference>
<dbReference type="Gene3D" id="2.60.40.10">
    <property type="entry name" value="Immunoglobulins"/>
    <property type="match status" value="2"/>
</dbReference>
<evidence type="ECO:0000256" key="6">
    <source>
        <dbReference type="ARBA" id="ARBA00023157"/>
    </source>
</evidence>
<dbReference type="Proteomes" id="UP001497497">
    <property type="component" value="Unassembled WGS sequence"/>
</dbReference>
<feature type="chain" id="PRO_5043516952" description="CD109 antigen-like" evidence="9">
    <location>
        <begin position="21"/>
        <end position="1471"/>
    </location>
</feature>
<feature type="domain" description="Alpha-macroglobulin receptor-binding" evidence="12">
    <location>
        <begin position="1341"/>
        <end position="1428"/>
    </location>
</feature>
<dbReference type="Gene3D" id="2.60.40.1930">
    <property type="match status" value="3"/>
</dbReference>
<comment type="caution">
    <text evidence="13">The sequence shown here is derived from an EMBL/GenBank/DDBJ whole genome shotgun (WGS) entry which is preliminary data.</text>
</comment>
<dbReference type="EMBL" id="CAXITT010000302">
    <property type="protein sequence ID" value="CAL1538552.1"/>
    <property type="molecule type" value="Genomic_DNA"/>
</dbReference>
<keyword evidence="4" id="KW-0722">Serine protease inhibitor</keyword>
<dbReference type="SUPFAM" id="SSF49410">
    <property type="entry name" value="Alpha-macroglobulin receptor domain"/>
    <property type="match status" value="1"/>
</dbReference>
<feature type="signal peptide" evidence="9">
    <location>
        <begin position="1"/>
        <end position="20"/>
    </location>
</feature>
<protein>
    <recommendedName>
        <fullName evidence="15">CD109 antigen-like</fullName>
    </recommendedName>
</protein>
<feature type="domain" description="Alpha-2-macroglobulin" evidence="11">
    <location>
        <begin position="701"/>
        <end position="791"/>
    </location>
</feature>
<sequence length="1471" mass="161913">MRTNFSLGIFACICCSLTCGLFLALAPKEAHPGWPLNIAVTVYQSVPAPVSMTATLKVKEKALGVVQETLQPGETKLVSIQVPHVIPAHDEVVLSIEANGGVTYQSSESIRLSRNSSVVLVETDKAIYRPGQKVRIRVIIVDKDLKPVFLPVTLTVVNSKNNKLEEFNNITSRNGVIERIFELSDYPSLGVWKINVAHEDTRLYTHLFTVEEFVLPRFSVEVIAKPNFIVTTDKNSRPTITVSAKYTYGKGVQGKCALTIVNIPNTAEVWYKELTESGTAEFTNINWQVLEGGFTGAVTLRAEVTDETGRKEAGETTLHLHQHPIKIKILDKSTKVLRTGLPADIYVQVSDHSGNPVSPVNVILSLTFVSLKPFEWAGTIPEGETIVSHTFIPTADHDSMYRYYHRGGYMKASLASQPDVTDIMDLQLYMASAQTAVSIKSLNGKNLMVGVEALFSVNKTLPENSNSTLAYVVVSNGNIIQAGPVRDSIIRLTPTLEFCPSGKLMVYMIIDNKDRSQLGTEGEVVVDALDLMVSRCFSKEVEVSFLSDETRIGTEVDLNVAISRTDGSNAMAGVHDVFYLAVDKSIVLLQGSTDLNKDKVTQGFSIFESVASPSDDTSPYTASGYFNKYGIVPITTTKVVEKSTRLQLRFGQVAPGMGILQKNFKYDEIMRNDVPISKLPVPAVDKLEKPTSKPRKDFPDTWLWGQGRTNMNGKLSTKVTLPDTITSWMVSAFAINDNGLAVGEKPFELKAFQLFFLTMNLPYSIKRGEIFILKITVFNYRNQDVDAVVAFSHSDQYSVLESEENNGWYEKSVSMPANRAASVSFKINATVIGKMELHVTATDAKDGQKDEVKRELLVKPEGEERSRALTKVLMLKSEKSLNETFYIHWPSDKIVADSKRVEVKVTGDVFGQALSGLEQLVTVPCGCGEQNMITTVPNIFGLKYIRETRQEGMEALQLSLITNMKRGYQRQVEGYRHKDGSYSAWGETSGSPGSTWLTAFVVRSFSQASQFISIDTEVLKSGIEYLRLKQGRNGQFQEAGKVLHSDIQAGTGSGDGLTVYVLISMLEASKALGESSQLNMKQEVAAATQYISQHMNAETLKQTGNKFLAALVAYSLSLVSDNQNIGQIDQLLSFVADSKAPWLEQTGQQKLKMAGDVNQADQNIDSGYGVNPHASKDLEIGAYVLLTYTHLGRLAEGFELMKWLQSQQNSKGGFYSTQDTVMVLQALSEFGSKFNKLKGQEATLSITEPAQFLFNVSGSRSLLLQTAVLPSETEKVQVTMTGEHDSIVVVKVVYTYHTLAGDDDTVPQESELSIVTKSTKVSENMHKVEACVKSLGTLTYNGMFVTSIILPSGEKPYEDSATILSHNPRASRVDTDEKAIHFYMDSAPGDGYCLHAHLERQLDFEVQKPGSARVYAYYSPENAKEVALVLEGKSTMCSSDHCETDGAIMINVASLFLTTTICTLVALLMCI</sequence>
<feature type="transmembrane region" description="Helical" evidence="8">
    <location>
        <begin position="1448"/>
        <end position="1470"/>
    </location>
</feature>
<dbReference type="InterPro" id="IPR041555">
    <property type="entry name" value="MG3"/>
</dbReference>
<dbReference type="Pfam" id="PF01835">
    <property type="entry name" value="MG2"/>
    <property type="match status" value="1"/>
</dbReference>
<keyword evidence="3 9" id="KW-0732">Signal</keyword>
<dbReference type="PROSITE" id="PS00477">
    <property type="entry name" value="ALPHA_2_MACROGLOBULIN"/>
    <property type="match status" value="1"/>
</dbReference>
<evidence type="ECO:0000256" key="1">
    <source>
        <dbReference type="ARBA" id="ARBA00010952"/>
    </source>
</evidence>
<name>A0AAV2HWH3_LYMST</name>
<organism evidence="13 14">
    <name type="scientific">Lymnaea stagnalis</name>
    <name type="common">Great pond snail</name>
    <name type="synonym">Helix stagnalis</name>
    <dbReference type="NCBI Taxonomy" id="6523"/>
    <lineage>
        <taxon>Eukaryota</taxon>
        <taxon>Metazoa</taxon>
        <taxon>Spiralia</taxon>
        <taxon>Lophotrochozoa</taxon>
        <taxon>Mollusca</taxon>
        <taxon>Gastropoda</taxon>
        <taxon>Heterobranchia</taxon>
        <taxon>Euthyneura</taxon>
        <taxon>Panpulmonata</taxon>
        <taxon>Hygrophila</taxon>
        <taxon>Lymnaeoidea</taxon>
        <taxon>Lymnaeidae</taxon>
        <taxon>Lymnaea</taxon>
    </lineage>
</organism>
<dbReference type="Gene3D" id="1.50.10.20">
    <property type="match status" value="1"/>
</dbReference>
<dbReference type="InterPro" id="IPR001599">
    <property type="entry name" value="Macroglobln_a2"/>
</dbReference>
<evidence type="ECO:0000256" key="5">
    <source>
        <dbReference type="ARBA" id="ARBA00022966"/>
    </source>
</evidence>
<dbReference type="InterPro" id="IPR047565">
    <property type="entry name" value="Alpha-macroglob_thiol-ester_cl"/>
</dbReference>
<dbReference type="InterPro" id="IPR009048">
    <property type="entry name" value="A-macroglobulin_rcpt-bd"/>
</dbReference>
<dbReference type="GO" id="GO:0005615">
    <property type="term" value="C:extracellular space"/>
    <property type="evidence" value="ECO:0007669"/>
    <property type="project" value="InterPro"/>
</dbReference>
<dbReference type="SUPFAM" id="SSF81296">
    <property type="entry name" value="E set domains"/>
    <property type="match status" value="1"/>
</dbReference>
<dbReference type="PANTHER" id="PTHR11412:SF136">
    <property type="entry name" value="CD109 ANTIGEN"/>
    <property type="match status" value="1"/>
</dbReference>
<evidence type="ECO:0000256" key="4">
    <source>
        <dbReference type="ARBA" id="ARBA00022900"/>
    </source>
</evidence>
<dbReference type="Gene3D" id="2.60.40.1940">
    <property type="match status" value="1"/>
</dbReference>
<evidence type="ECO:0000259" key="10">
    <source>
        <dbReference type="SMART" id="SM01359"/>
    </source>
</evidence>
<dbReference type="PANTHER" id="PTHR11412">
    <property type="entry name" value="MACROGLOBULIN / COMPLEMENT"/>
    <property type="match status" value="1"/>
</dbReference>
<dbReference type="Gene3D" id="2.60.120.1540">
    <property type="match status" value="1"/>
</dbReference>
<dbReference type="SMART" id="SM01359">
    <property type="entry name" value="A2M_N_2"/>
    <property type="match status" value="1"/>
</dbReference>
<dbReference type="FunFam" id="2.60.40.1930:FF:000001">
    <property type="entry name" value="CD109 isoform 3"/>
    <property type="match status" value="1"/>
</dbReference>
<dbReference type="InterPro" id="IPR036595">
    <property type="entry name" value="A-macroglobulin_rcpt-bd_sf"/>
</dbReference>
<gene>
    <name evidence="13" type="ORF">GSLYS_00012373001</name>
</gene>
<dbReference type="SMART" id="SM01360">
    <property type="entry name" value="A2M"/>
    <property type="match status" value="1"/>
</dbReference>
<evidence type="ECO:0000256" key="9">
    <source>
        <dbReference type="SAM" id="SignalP"/>
    </source>
</evidence>
<keyword evidence="14" id="KW-1185">Reference proteome</keyword>
<dbReference type="InterPro" id="IPR014756">
    <property type="entry name" value="Ig_E-set"/>
</dbReference>
<keyword evidence="8" id="KW-0812">Transmembrane</keyword>
<keyword evidence="2" id="KW-0646">Protease inhibitor</keyword>
<dbReference type="InterPro" id="IPR013783">
    <property type="entry name" value="Ig-like_fold"/>
</dbReference>
<keyword evidence="6" id="KW-1015">Disulfide bond</keyword>
<evidence type="ECO:0000256" key="8">
    <source>
        <dbReference type="SAM" id="Phobius"/>
    </source>
</evidence>
<evidence type="ECO:0000259" key="11">
    <source>
        <dbReference type="SMART" id="SM01360"/>
    </source>
</evidence>
<evidence type="ECO:0008006" key="15">
    <source>
        <dbReference type="Google" id="ProtNLM"/>
    </source>
</evidence>
<dbReference type="Pfam" id="PF07703">
    <property type="entry name" value="A2M_BRD"/>
    <property type="match status" value="1"/>
</dbReference>
<dbReference type="InterPro" id="IPR008930">
    <property type="entry name" value="Terpenoid_cyclase/PrenylTrfase"/>
</dbReference>
<evidence type="ECO:0000313" key="14">
    <source>
        <dbReference type="Proteomes" id="UP001497497"/>
    </source>
</evidence>
<dbReference type="Pfam" id="PF07678">
    <property type="entry name" value="TED_complement"/>
    <property type="match status" value="1"/>
</dbReference>
<evidence type="ECO:0000313" key="13">
    <source>
        <dbReference type="EMBL" id="CAL1538552.1"/>
    </source>
</evidence>
<dbReference type="SMART" id="SM01361">
    <property type="entry name" value="A2M_recep"/>
    <property type="match status" value="1"/>
</dbReference>
<keyword evidence="7" id="KW-0325">Glycoprotein</keyword>
<accession>A0AAV2HWH3</accession>
<dbReference type="InterPro" id="IPR019742">
    <property type="entry name" value="MacrogloblnA2_CS"/>
</dbReference>
<dbReference type="Gene3D" id="2.60.40.690">
    <property type="entry name" value="Alpha-macroglobulin, receptor-binding domain"/>
    <property type="match status" value="1"/>
</dbReference>
<dbReference type="InterPro" id="IPR011626">
    <property type="entry name" value="Alpha-macroglobulin_TED"/>
</dbReference>
<evidence type="ECO:0000256" key="2">
    <source>
        <dbReference type="ARBA" id="ARBA00022690"/>
    </source>
</evidence>
<dbReference type="Pfam" id="PF07677">
    <property type="entry name" value="A2M_recep"/>
    <property type="match status" value="1"/>
</dbReference>
<evidence type="ECO:0000256" key="3">
    <source>
        <dbReference type="ARBA" id="ARBA00022729"/>
    </source>
</evidence>
<dbReference type="InterPro" id="IPR050473">
    <property type="entry name" value="A2M/Complement_sys"/>
</dbReference>
<comment type="similarity">
    <text evidence="1">Belongs to the protease inhibitor I39 (alpha-2-macroglobulin) family.</text>
</comment>
<keyword evidence="5" id="KW-0882">Thioester bond</keyword>
<keyword evidence="8" id="KW-1133">Transmembrane helix</keyword>
<evidence type="ECO:0000256" key="7">
    <source>
        <dbReference type="ARBA" id="ARBA00023180"/>
    </source>
</evidence>